<dbReference type="PANTHER" id="PTHR42783:SF3">
    <property type="entry name" value="GLUTAMATE SYNTHASE [NADPH] SMALL CHAIN-RELATED"/>
    <property type="match status" value="1"/>
</dbReference>
<dbReference type="STRING" id="112903.SAMN04490178_110104"/>
<keyword evidence="4" id="KW-1185">Reference proteome</keyword>
<sequence>MRIDKKSDFDTQELSFHEIDEGFSTREAIAEAKRCLNCKNPLCRTGCPITNEIPQFIQALAKGNIGEASDIIARRSNLPAVCGRVCAHEKQCEGACILSKKQAGIKIGKLERFIADFDAEMDISVPPAQTGKFGQVAVIGSGPAGLTIAGDLAKLGIGVTVFEAQPELGGVLVYGIPEFRLSKEVVQREVRKIKRLGVTFKTNVLIGKDITIDEMFEQGFDAIFIGTGTALPRMLNLPGKDLPGVMPATYLLSMVRLAAADILDRQEVPVHPGDTVLVIGAGNVAIDAARTALRMGAAKVTVVYRQTEKEMTALKSEYEDAVTEGVAFRWLTAPRAFHGTEWVTGLECERQEQTQEGVLQGTGDIEILPATKVIVAVGQRPAARIVSTTTGIDVNDKGYVVTRDRPYGMTTRRGVFAGGDVVHQPATVVLAMKEAKKVAAGIAMYVEAKKLLEEC</sequence>
<proteinExistence type="predicted"/>
<dbReference type="Gene3D" id="3.50.50.60">
    <property type="entry name" value="FAD/NAD(P)-binding domain"/>
    <property type="match status" value="2"/>
</dbReference>
<name>A0A1H8V8G2_9FIRM</name>
<dbReference type="AlphaFoldDB" id="A0A1H8V8G2"/>
<evidence type="ECO:0000313" key="4">
    <source>
        <dbReference type="Proteomes" id="UP000198847"/>
    </source>
</evidence>
<organism evidence="3 4">
    <name type="scientific">Propionispora vibrioides</name>
    <dbReference type="NCBI Taxonomy" id="112903"/>
    <lineage>
        <taxon>Bacteria</taxon>
        <taxon>Bacillati</taxon>
        <taxon>Bacillota</taxon>
        <taxon>Negativicutes</taxon>
        <taxon>Selenomonadales</taxon>
        <taxon>Sporomusaceae</taxon>
        <taxon>Propionispora</taxon>
    </lineage>
</organism>
<evidence type="ECO:0000313" key="3">
    <source>
        <dbReference type="EMBL" id="SEP11098.1"/>
    </source>
</evidence>
<evidence type="ECO:0000259" key="1">
    <source>
        <dbReference type="Pfam" id="PF07992"/>
    </source>
</evidence>
<feature type="domain" description="Dihydroprymidine dehydrogenase" evidence="2">
    <location>
        <begin position="15"/>
        <end position="121"/>
    </location>
</feature>
<dbReference type="InterPro" id="IPR028261">
    <property type="entry name" value="DPD_II"/>
</dbReference>
<dbReference type="EMBL" id="FODY01000010">
    <property type="protein sequence ID" value="SEP11098.1"/>
    <property type="molecule type" value="Genomic_DNA"/>
</dbReference>
<dbReference type="Pfam" id="PF07992">
    <property type="entry name" value="Pyr_redox_2"/>
    <property type="match status" value="1"/>
</dbReference>
<evidence type="ECO:0000259" key="2">
    <source>
        <dbReference type="Pfam" id="PF14691"/>
    </source>
</evidence>
<dbReference type="InterPro" id="IPR009051">
    <property type="entry name" value="Helical_ferredxn"/>
</dbReference>
<dbReference type="Proteomes" id="UP000198847">
    <property type="component" value="Unassembled WGS sequence"/>
</dbReference>
<dbReference type="GO" id="GO:0051536">
    <property type="term" value="F:iron-sulfur cluster binding"/>
    <property type="evidence" value="ECO:0007669"/>
    <property type="project" value="InterPro"/>
</dbReference>
<dbReference type="RefSeq" id="WP_091746588.1">
    <property type="nucleotide sequence ID" value="NZ_FODY01000010.1"/>
</dbReference>
<gene>
    <name evidence="3" type="ORF">SAMN04490178_110104</name>
</gene>
<dbReference type="InterPro" id="IPR036188">
    <property type="entry name" value="FAD/NAD-bd_sf"/>
</dbReference>
<reference evidence="3 4" key="1">
    <citation type="submission" date="2016-10" db="EMBL/GenBank/DDBJ databases">
        <authorList>
            <person name="de Groot N.N."/>
        </authorList>
    </citation>
    <scope>NUCLEOTIDE SEQUENCE [LARGE SCALE GENOMIC DNA]</scope>
    <source>
        <strain evidence="3 4">DSM 13305</strain>
    </source>
</reference>
<feature type="domain" description="FAD/NAD(P)-binding" evidence="1">
    <location>
        <begin position="135"/>
        <end position="435"/>
    </location>
</feature>
<protein>
    <submittedName>
        <fullName evidence="3">Glutamate synthase (NADPH/NADH) small chain</fullName>
    </submittedName>
</protein>
<dbReference type="Pfam" id="PF14691">
    <property type="entry name" value="Fer4_20"/>
    <property type="match status" value="1"/>
</dbReference>
<dbReference type="Gene3D" id="1.10.1060.10">
    <property type="entry name" value="Alpha-helical ferredoxin"/>
    <property type="match status" value="1"/>
</dbReference>
<dbReference type="InterPro" id="IPR023753">
    <property type="entry name" value="FAD/NAD-binding_dom"/>
</dbReference>
<dbReference type="SUPFAM" id="SSF46548">
    <property type="entry name" value="alpha-helical ferredoxin"/>
    <property type="match status" value="1"/>
</dbReference>
<dbReference type="OrthoDB" id="9803192at2"/>
<dbReference type="GO" id="GO:0016491">
    <property type="term" value="F:oxidoreductase activity"/>
    <property type="evidence" value="ECO:0007669"/>
    <property type="project" value="InterPro"/>
</dbReference>
<dbReference type="PANTHER" id="PTHR42783">
    <property type="entry name" value="GLUTAMATE SYNTHASE [NADPH] SMALL CHAIN"/>
    <property type="match status" value="1"/>
</dbReference>
<dbReference type="SUPFAM" id="SSF51971">
    <property type="entry name" value="Nucleotide-binding domain"/>
    <property type="match status" value="2"/>
</dbReference>
<dbReference type="PRINTS" id="PR00419">
    <property type="entry name" value="ADXRDTASE"/>
</dbReference>
<accession>A0A1H8V8G2</accession>